<evidence type="ECO:0000256" key="2">
    <source>
        <dbReference type="ARBA" id="ARBA00022448"/>
    </source>
</evidence>
<feature type="transmembrane region" description="Helical" evidence="9">
    <location>
        <begin position="239"/>
        <end position="257"/>
    </location>
</feature>
<dbReference type="Pfam" id="PF02355">
    <property type="entry name" value="SecD_SecF_C"/>
    <property type="match status" value="1"/>
</dbReference>
<dbReference type="FunFam" id="1.20.1640.10:FF:000025">
    <property type="entry name" value="Protein-export membrane protein SecF"/>
    <property type="match status" value="1"/>
</dbReference>
<evidence type="ECO:0000256" key="7">
    <source>
        <dbReference type="ARBA" id="ARBA00023010"/>
    </source>
</evidence>
<feature type="transmembrane region" description="Helical" evidence="9">
    <location>
        <begin position="263"/>
        <end position="291"/>
    </location>
</feature>
<dbReference type="InterPro" id="IPR022646">
    <property type="entry name" value="SecD/SecF_CS"/>
</dbReference>
<dbReference type="STRING" id="364032.SAMN05443662_0597"/>
<keyword evidence="7 9" id="KW-0811">Translocation</keyword>
<evidence type="ECO:0000256" key="4">
    <source>
        <dbReference type="ARBA" id="ARBA00022692"/>
    </source>
</evidence>
<feature type="transmembrane region" description="Helical" evidence="9">
    <location>
        <begin position="136"/>
        <end position="153"/>
    </location>
</feature>
<dbReference type="AlphaFoldDB" id="A0A1N6E544"/>
<dbReference type="InterPro" id="IPR005665">
    <property type="entry name" value="SecF_bac"/>
</dbReference>
<dbReference type="SUPFAM" id="SSF82866">
    <property type="entry name" value="Multidrug efflux transporter AcrB transmembrane domain"/>
    <property type="match status" value="1"/>
</dbReference>
<keyword evidence="4 9" id="KW-0812">Transmembrane</keyword>
<feature type="transmembrane region" description="Helical" evidence="9">
    <location>
        <begin position="17"/>
        <end position="35"/>
    </location>
</feature>
<name>A0A1N6E544_9GAMM</name>
<keyword evidence="2 9" id="KW-0813">Transport</keyword>
<proteinExistence type="inferred from homology"/>
<dbReference type="Pfam" id="PF07549">
    <property type="entry name" value="Sec_GG"/>
    <property type="match status" value="1"/>
</dbReference>
<evidence type="ECO:0000256" key="5">
    <source>
        <dbReference type="ARBA" id="ARBA00022927"/>
    </source>
</evidence>
<keyword evidence="5 9" id="KW-0653">Protein transport</keyword>
<sequence length="327" mass="36225">MFDLGDKKIDFMKLRKWALLFSATLIALSILGMVLKGFNFGIDFTGGTVIEVSYKKPVALNEVRDVLRQGGFDKAVVQHFGSATDVLIRIQPREGMTSAQVSNQVLELLKKHHPDVELRRVEYVGPQVGDELSEDGVLAVLYALIGILIYVALRFEFRFALGSIAALVHDVIITLGVFAWTQAQFDLTVLAAVLAVIGYSLNDTIVVFDRIRENFRILRDKTPEEVMNISINQTLSRTIMTSLTTLLVVFALYFLGGEIIHNFALALIVGIGVGTYSSIYVASALALILGVSKEDLMAPPKDEVDREALEKEMQQAFLEAEAQRNRS</sequence>
<dbReference type="NCBIfam" id="TIGR00916">
    <property type="entry name" value="2A0604s01"/>
    <property type="match status" value="1"/>
</dbReference>
<comment type="subunit">
    <text evidence="9">Forms a complex with SecD. Part of the essential Sec protein translocation apparatus which comprises SecA, SecYEG and auxiliary proteins SecDF-YajC and YidC.</text>
</comment>
<reference evidence="11 12" key="1">
    <citation type="submission" date="2016-11" db="EMBL/GenBank/DDBJ databases">
        <authorList>
            <person name="Jaros S."/>
            <person name="Januszkiewicz K."/>
            <person name="Wedrychowicz H."/>
        </authorList>
    </citation>
    <scope>NUCLEOTIDE SEQUENCE [LARGE SCALE GENOMIC DNA]</scope>
    <source>
        <strain evidence="11 12">DSM 17737</strain>
    </source>
</reference>
<keyword evidence="6 9" id="KW-1133">Transmembrane helix</keyword>
<protein>
    <recommendedName>
        <fullName evidence="9">Protein-export membrane protein SecF</fullName>
    </recommendedName>
</protein>
<keyword evidence="8 9" id="KW-0472">Membrane</keyword>
<dbReference type="PANTHER" id="PTHR30081">
    <property type="entry name" value="PROTEIN-EXPORT MEMBRANE PROTEIN SEC"/>
    <property type="match status" value="1"/>
</dbReference>
<dbReference type="InterPro" id="IPR022645">
    <property type="entry name" value="SecD/SecF_bac"/>
</dbReference>
<dbReference type="NCBIfam" id="TIGR00966">
    <property type="entry name" value="transloc_SecF"/>
    <property type="match status" value="1"/>
</dbReference>
<dbReference type="GO" id="GO:0006605">
    <property type="term" value="P:protein targeting"/>
    <property type="evidence" value="ECO:0007669"/>
    <property type="project" value="UniProtKB-UniRule"/>
</dbReference>
<dbReference type="GO" id="GO:0005886">
    <property type="term" value="C:plasma membrane"/>
    <property type="evidence" value="ECO:0007669"/>
    <property type="project" value="UniProtKB-SubCell"/>
</dbReference>
<evidence type="ECO:0000259" key="10">
    <source>
        <dbReference type="Pfam" id="PF02355"/>
    </source>
</evidence>
<dbReference type="InterPro" id="IPR048634">
    <property type="entry name" value="SecD_SecF_C"/>
</dbReference>
<dbReference type="GO" id="GO:0015450">
    <property type="term" value="F:protein-transporting ATPase activity"/>
    <property type="evidence" value="ECO:0007669"/>
    <property type="project" value="InterPro"/>
</dbReference>
<keyword evidence="12" id="KW-1185">Reference proteome</keyword>
<dbReference type="OrthoDB" id="9774769at2"/>
<evidence type="ECO:0000256" key="6">
    <source>
        <dbReference type="ARBA" id="ARBA00022989"/>
    </source>
</evidence>
<evidence type="ECO:0000313" key="12">
    <source>
        <dbReference type="Proteomes" id="UP000198461"/>
    </source>
</evidence>
<feature type="domain" description="Protein export membrane protein SecD/SecF C-terminal" evidence="10">
    <location>
        <begin position="106"/>
        <end position="289"/>
    </location>
</feature>
<evidence type="ECO:0000256" key="1">
    <source>
        <dbReference type="ARBA" id="ARBA00004651"/>
    </source>
</evidence>
<dbReference type="Gene3D" id="1.20.1640.10">
    <property type="entry name" value="Multidrug efflux transporter AcrB transmembrane domain"/>
    <property type="match status" value="1"/>
</dbReference>
<evidence type="ECO:0000256" key="3">
    <source>
        <dbReference type="ARBA" id="ARBA00022475"/>
    </source>
</evidence>
<dbReference type="Proteomes" id="UP000198461">
    <property type="component" value="Unassembled WGS sequence"/>
</dbReference>
<dbReference type="RefSeq" id="WP_074200884.1">
    <property type="nucleotide sequence ID" value="NZ_FSRE01000001.1"/>
</dbReference>
<evidence type="ECO:0000256" key="9">
    <source>
        <dbReference type="HAMAP-Rule" id="MF_01464"/>
    </source>
</evidence>
<comment type="subcellular location">
    <subcellularLocation>
        <location evidence="1 9">Cell membrane</location>
        <topology evidence="1 9">Multi-pass membrane protein</topology>
    </subcellularLocation>
</comment>
<comment type="function">
    <text evidence="9">Part of the Sec protein translocase complex. Interacts with the SecYEG preprotein conducting channel. SecDF uses the proton motive force (PMF) to complete protein translocation after the ATP-dependent function of SecA.</text>
</comment>
<feature type="transmembrane region" description="Helical" evidence="9">
    <location>
        <begin position="187"/>
        <end position="208"/>
    </location>
</feature>
<feature type="transmembrane region" description="Helical" evidence="9">
    <location>
        <begin position="160"/>
        <end position="181"/>
    </location>
</feature>
<dbReference type="InterPro" id="IPR055344">
    <property type="entry name" value="SecD_SecF_C_bact"/>
</dbReference>
<dbReference type="PRINTS" id="PR01755">
    <property type="entry name" value="SECFTRNLCASE"/>
</dbReference>
<comment type="similarity">
    <text evidence="9">Belongs to the SecD/SecF family. SecF subfamily.</text>
</comment>
<dbReference type="EMBL" id="FSRE01000001">
    <property type="protein sequence ID" value="SIN78093.1"/>
    <property type="molecule type" value="Genomic_DNA"/>
</dbReference>
<evidence type="ECO:0000313" key="11">
    <source>
        <dbReference type="EMBL" id="SIN78093.1"/>
    </source>
</evidence>
<gene>
    <name evidence="9" type="primary">secF</name>
    <name evidence="11" type="ORF">SAMN05443662_0597</name>
</gene>
<dbReference type="GO" id="GO:0043952">
    <property type="term" value="P:protein transport by the Sec complex"/>
    <property type="evidence" value="ECO:0007669"/>
    <property type="project" value="UniProtKB-UniRule"/>
</dbReference>
<evidence type="ECO:0000256" key="8">
    <source>
        <dbReference type="ARBA" id="ARBA00023136"/>
    </source>
</evidence>
<accession>A0A1N6E544</accession>
<keyword evidence="3 9" id="KW-1003">Cell membrane</keyword>
<dbReference type="HAMAP" id="MF_01464_B">
    <property type="entry name" value="SecF_B"/>
    <property type="match status" value="1"/>
</dbReference>
<dbReference type="PANTHER" id="PTHR30081:SF8">
    <property type="entry name" value="PROTEIN TRANSLOCASE SUBUNIT SECF"/>
    <property type="match status" value="1"/>
</dbReference>
<dbReference type="InterPro" id="IPR022813">
    <property type="entry name" value="SecD/SecF_arch_bac"/>
</dbReference>
<dbReference type="GO" id="GO:0065002">
    <property type="term" value="P:intracellular protein transmembrane transport"/>
    <property type="evidence" value="ECO:0007669"/>
    <property type="project" value="UniProtKB-UniRule"/>
</dbReference>
<organism evidence="11 12">
    <name type="scientific">Sulfurivirga caldicuralii</name>
    <dbReference type="NCBI Taxonomy" id="364032"/>
    <lineage>
        <taxon>Bacteria</taxon>
        <taxon>Pseudomonadati</taxon>
        <taxon>Pseudomonadota</taxon>
        <taxon>Gammaproteobacteria</taxon>
        <taxon>Thiotrichales</taxon>
        <taxon>Piscirickettsiaceae</taxon>
        <taxon>Sulfurivirga</taxon>
    </lineage>
</organism>